<keyword evidence="2" id="KW-0732">Signal</keyword>
<dbReference type="InterPro" id="IPR005198">
    <property type="entry name" value="Glyco_hydro_76"/>
</dbReference>
<evidence type="ECO:0000313" key="3">
    <source>
        <dbReference type="EMBL" id="KEZ42364.1"/>
    </source>
</evidence>
<dbReference type="PANTHER" id="PTHR47791">
    <property type="entry name" value="MEIOTICALLY UP-REGULATED GENE 191 PROTEIN"/>
    <property type="match status" value="1"/>
</dbReference>
<feature type="signal peptide" evidence="2">
    <location>
        <begin position="1"/>
        <end position="19"/>
    </location>
</feature>
<dbReference type="PANTHER" id="PTHR47791:SF2">
    <property type="entry name" value="ENDO MANNANASE, GH76 FAMILY (EUROFUNG)"/>
    <property type="match status" value="1"/>
</dbReference>
<dbReference type="InterPro" id="IPR053169">
    <property type="entry name" value="MUG_Protein"/>
</dbReference>
<dbReference type="OMA" id="EPYKNAI"/>
<dbReference type="HOGENOM" id="CLU_021766_1_0_1"/>
<dbReference type="GeneID" id="27724612"/>
<gene>
    <name evidence="3" type="ORF">SAPIO_CDS5540</name>
</gene>
<dbReference type="Gene3D" id="1.50.10.20">
    <property type="match status" value="1"/>
</dbReference>
<feature type="compositionally biased region" description="Basic and acidic residues" evidence="1">
    <location>
        <begin position="582"/>
        <end position="595"/>
    </location>
</feature>
<dbReference type="AlphaFoldDB" id="A0A084G4V2"/>
<dbReference type="SUPFAM" id="SSF48208">
    <property type="entry name" value="Six-hairpin glycosidases"/>
    <property type="match status" value="1"/>
</dbReference>
<organism evidence="3 4">
    <name type="scientific">Pseudallescheria apiosperma</name>
    <name type="common">Scedosporium apiospermum</name>
    <dbReference type="NCBI Taxonomy" id="563466"/>
    <lineage>
        <taxon>Eukaryota</taxon>
        <taxon>Fungi</taxon>
        <taxon>Dikarya</taxon>
        <taxon>Ascomycota</taxon>
        <taxon>Pezizomycotina</taxon>
        <taxon>Sordariomycetes</taxon>
        <taxon>Hypocreomycetidae</taxon>
        <taxon>Microascales</taxon>
        <taxon>Microascaceae</taxon>
        <taxon>Scedosporium</taxon>
    </lineage>
</organism>
<dbReference type="KEGG" id="sapo:SAPIO_CDS5540"/>
<dbReference type="Proteomes" id="UP000028545">
    <property type="component" value="Unassembled WGS sequence"/>
</dbReference>
<protein>
    <submittedName>
        <fullName evidence="3">Glycosyl hydrolase</fullName>
    </submittedName>
</protein>
<accession>A0A084G4V2</accession>
<dbReference type="GO" id="GO:0016787">
    <property type="term" value="F:hydrolase activity"/>
    <property type="evidence" value="ECO:0007669"/>
    <property type="project" value="UniProtKB-KW"/>
</dbReference>
<keyword evidence="3" id="KW-0378">Hydrolase</keyword>
<name>A0A084G4V2_PSEDA</name>
<dbReference type="VEuPathDB" id="FungiDB:SAPIO_CDS5540"/>
<proteinExistence type="predicted"/>
<comment type="caution">
    <text evidence="3">The sequence shown here is derived from an EMBL/GenBank/DDBJ whole genome shotgun (WGS) entry which is preliminary data.</text>
</comment>
<reference evidence="3 4" key="1">
    <citation type="journal article" date="2014" name="Genome Announc.">
        <title>Draft genome sequence of the pathogenic fungus Scedosporium apiospermum.</title>
        <authorList>
            <person name="Vandeputte P."/>
            <person name="Ghamrawi S."/>
            <person name="Rechenmann M."/>
            <person name="Iltis A."/>
            <person name="Giraud S."/>
            <person name="Fleury M."/>
            <person name="Thornton C."/>
            <person name="Delhaes L."/>
            <person name="Meyer W."/>
            <person name="Papon N."/>
            <person name="Bouchara J.P."/>
        </authorList>
    </citation>
    <scope>NUCLEOTIDE SEQUENCE [LARGE SCALE GENOMIC DNA]</scope>
    <source>
        <strain evidence="3 4">IHEM 14462</strain>
    </source>
</reference>
<feature type="chain" id="PRO_5001775341" evidence="2">
    <location>
        <begin position="20"/>
        <end position="647"/>
    </location>
</feature>
<dbReference type="RefSeq" id="XP_016642163.1">
    <property type="nucleotide sequence ID" value="XM_016787848.1"/>
</dbReference>
<sequence>MKPLSTLALLPPIVELTLAFASSPKTPDRSYCTIFKRPAFYHQNCRPDLPYTFMDDGAPEESTPIRANNSLLEYAYTSLATMQNRFFVPYQGTWPRAIDWTAAFIHTSLSASTNSLSKALAEPQAKGIEDSMIWNMVDKYFSQIVGFYFGQDYISLRHQAFDDILWVVLGWLESTNFIKSHSELHYPRDGRWDADAPPNLRDALINQPWHGNQWTEAFAHRERTFWELATQGWGEDLCNGGMNWNPRFLTYKNAITNELWISASAKMYLDFPGDKIASPVSLDDDKLAGRNRTFLEAAMKGYEWLMNVNMTNNAGLFVDGFHISNRLQNNTKCDLRDEMVYTYNQGVLLTGQRALWDATGGVAFLRDGHHLIQSVIKATGWDLKKSRPSDKTNPGKLPPWRGLGRGGILEEACDTTARCSQNGQTFKGIYFHHLTYFCAPLTESLEEVDAHAFELLEKAHAEACKNYVPWVAYNAEAALSTRDEKGVMGMWWGAEKWGQDPEVWGSEGGNTYDPNNNSVIDYRNFGVPKDNVWTKPGAGSEVIPGVELDDREGEEDVATFKLREANSQHHMASSSSISTKPHLKDPNTRGRGRTVETHNSGLEVVRAWYELSQAYGDKRGTTGWRFGIQWIFSRLWRIRALGPFLFF</sequence>
<dbReference type="EMBL" id="JOWA01000099">
    <property type="protein sequence ID" value="KEZ42364.1"/>
    <property type="molecule type" value="Genomic_DNA"/>
</dbReference>
<evidence type="ECO:0000256" key="1">
    <source>
        <dbReference type="SAM" id="MobiDB-lite"/>
    </source>
</evidence>
<dbReference type="GO" id="GO:0005975">
    <property type="term" value="P:carbohydrate metabolic process"/>
    <property type="evidence" value="ECO:0007669"/>
    <property type="project" value="InterPro"/>
</dbReference>
<evidence type="ECO:0000313" key="4">
    <source>
        <dbReference type="Proteomes" id="UP000028545"/>
    </source>
</evidence>
<keyword evidence="4" id="KW-1185">Reference proteome</keyword>
<dbReference type="Pfam" id="PF03663">
    <property type="entry name" value="Glyco_hydro_76"/>
    <property type="match status" value="1"/>
</dbReference>
<evidence type="ECO:0000256" key="2">
    <source>
        <dbReference type="SAM" id="SignalP"/>
    </source>
</evidence>
<dbReference type="InterPro" id="IPR008928">
    <property type="entry name" value="6-hairpin_glycosidase_sf"/>
</dbReference>
<feature type="region of interest" description="Disordered" evidence="1">
    <location>
        <begin position="565"/>
        <end position="595"/>
    </location>
</feature>
<dbReference type="OrthoDB" id="4104179at2759"/>